<reference evidence="3 4" key="1">
    <citation type="journal article" date="2022" name="Nat. Genet.">
        <title>Improved pea reference genome and pan-genome highlight genomic features and evolutionary characteristics.</title>
        <authorList>
            <person name="Yang T."/>
            <person name="Liu R."/>
            <person name="Luo Y."/>
            <person name="Hu S."/>
            <person name="Wang D."/>
            <person name="Wang C."/>
            <person name="Pandey M.K."/>
            <person name="Ge S."/>
            <person name="Xu Q."/>
            <person name="Li N."/>
            <person name="Li G."/>
            <person name="Huang Y."/>
            <person name="Saxena R.K."/>
            <person name="Ji Y."/>
            <person name="Li M."/>
            <person name="Yan X."/>
            <person name="He Y."/>
            <person name="Liu Y."/>
            <person name="Wang X."/>
            <person name="Xiang C."/>
            <person name="Varshney R.K."/>
            <person name="Ding H."/>
            <person name="Gao S."/>
            <person name="Zong X."/>
        </authorList>
    </citation>
    <scope>NUCLEOTIDE SEQUENCE [LARGE SCALE GENOMIC DNA]</scope>
    <source>
        <strain evidence="3 4">cv. Zhongwan 6</strain>
    </source>
</reference>
<keyword evidence="4" id="KW-1185">Reference proteome</keyword>
<gene>
    <name evidence="3" type="ORF">KIW84_075629</name>
</gene>
<protein>
    <submittedName>
        <fullName evidence="3">Uncharacterized protein</fullName>
    </submittedName>
</protein>
<dbReference type="PANTHER" id="PTHR31414:SF18">
    <property type="entry name" value="TRANSMEMBRANE PROTEIN-RELATED"/>
    <property type="match status" value="1"/>
</dbReference>
<name>A0A9D4ZZQ3_PEA</name>
<dbReference type="Gramene" id="Psat07G0562900-T2">
    <property type="protein sequence ID" value="KAI5390381.1"/>
    <property type="gene ID" value="KIW84_075629"/>
</dbReference>
<keyword evidence="1" id="KW-0812">Transmembrane</keyword>
<dbReference type="GO" id="GO:0016020">
    <property type="term" value="C:membrane"/>
    <property type="evidence" value="ECO:0007669"/>
    <property type="project" value="TreeGrafter"/>
</dbReference>
<evidence type="ECO:0000313" key="4">
    <source>
        <dbReference type="Proteomes" id="UP001058974"/>
    </source>
</evidence>
<dbReference type="EMBL" id="JAMSHJ010000007">
    <property type="protein sequence ID" value="KAI5390381.1"/>
    <property type="molecule type" value="Genomic_DNA"/>
</dbReference>
<feature type="transmembrane region" description="Helical" evidence="1">
    <location>
        <begin position="75"/>
        <end position="98"/>
    </location>
</feature>
<keyword evidence="2" id="KW-0732">Signal</keyword>
<evidence type="ECO:0000256" key="1">
    <source>
        <dbReference type="SAM" id="Phobius"/>
    </source>
</evidence>
<feature type="signal peptide" evidence="2">
    <location>
        <begin position="1"/>
        <end position="20"/>
    </location>
</feature>
<evidence type="ECO:0000256" key="2">
    <source>
        <dbReference type="SAM" id="SignalP"/>
    </source>
</evidence>
<feature type="transmembrane region" description="Helical" evidence="1">
    <location>
        <begin position="119"/>
        <end position="143"/>
    </location>
</feature>
<accession>A0A9D4ZZQ3</accession>
<dbReference type="InterPro" id="IPR040283">
    <property type="entry name" value="DDB_G0292058-like"/>
</dbReference>
<organism evidence="3 4">
    <name type="scientific">Pisum sativum</name>
    <name type="common">Garden pea</name>
    <name type="synonym">Lathyrus oleraceus</name>
    <dbReference type="NCBI Taxonomy" id="3888"/>
    <lineage>
        <taxon>Eukaryota</taxon>
        <taxon>Viridiplantae</taxon>
        <taxon>Streptophyta</taxon>
        <taxon>Embryophyta</taxon>
        <taxon>Tracheophyta</taxon>
        <taxon>Spermatophyta</taxon>
        <taxon>Magnoliopsida</taxon>
        <taxon>eudicotyledons</taxon>
        <taxon>Gunneridae</taxon>
        <taxon>Pentapetalae</taxon>
        <taxon>rosids</taxon>
        <taxon>fabids</taxon>
        <taxon>Fabales</taxon>
        <taxon>Fabaceae</taxon>
        <taxon>Papilionoideae</taxon>
        <taxon>50 kb inversion clade</taxon>
        <taxon>NPAAA clade</taxon>
        <taxon>Hologalegina</taxon>
        <taxon>IRL clade</taxon>
        <taxon>Fabeae</taxon>
        <taxon>Lathyrus</taxon>
    </lineage>
</organism>
<keyword evidence="1" id="KW-1133">Transmembrane helix</keyword>
<comment type="caution">
    <text evidence="3">The sequence shown here is derived from an EMBL/GenBank/DDBJ whole genome shotgun (WGS) entry which is preliminary data.</text>
</comment>
<keyword evidence="1" id="KW-0472">Membrane</keyword>
<evidence type="ECO:0000313" key="3">
    <source>
        <dbReference type="EMBL" id="KAI5390381.1"/>
    </source>
</evidence>
<feature type="chain" id="PRO_5039237265" evidence="2">
    <location>
        <begin position="21"/>
        <end position="229"/>
    </location>
</feature>
<dbReference type="AlphaFoldDB" id="A0A9D4ZZQ3"/>
<dbReference type="PANTHER" id="PTHR31414">
    <property type="entry name" value="TRANSMEMBRANE PROTEIN DDB_G0292058"/>
    <property type="match status" value="1"/>
</dbReference>
<dbReference type="Proteomes" id="UP001058974">
    <property type="component" value="Chromosome 7"/>
</dbReference>
<sequence>METYTSIVIILLLLLPEIAPQVISHSDSTNDNVSQPISQKDSTIRVDPLDNFKKYKGGFIITNKHYWSSVIFTGIYGYAIGVLLLFCGVLLATINFCCQSGEGRRNNKKIFPSYNFKGCDVWPVPLAIMHMILAMVFSGLVLACGANFNYQARTSVNIMIKTTNDASEIIKNATEALKEIHEDLMESNVGVEAFENLYSTADKFNSTAENIIEKAAKNKLIINKALKVV</sequence>
<proteinExistence type="predicted"/>